<protein>
    <submittedName>
        <fullName evidence="2">Uncharacterized protein</fullName>
    </submittedName>
</protein>
<feature type="compositionally biased region" description="Polar residues" evidence="1">
    <location>
        <begin position="163"/>
        <end position="176"/>
    </location>
</feature>
<feature type="compositionally biased region" description="Basic and acidic residues" evidence="1">
    <location>
        <begin position="101"/>
        <end position="112"/>
    </location>
</feature>
<evidence type="ECO:0000313" key="2">
    <source>
        <dbReference type="EMBL" id="OQE20998.1"/>
    </source>
</evidence>
<keyword evidence="3" id="KW-1185">Reference proteome</keyword>
<organism evidence="2 3">
    <name type="scientific">Penicillium flavigenum</name>
    <dbReference type="NCBI Taxonomy" id="254877"/>
    <lineage>
        <taxon>Eukaryota</taxon>
        <taxon>Fungi</taxon>
        <taxon>Dikarya</taxon>
        <taxon>Ascomycota</taxon>
        <taxon>Pezizomycotina</taxon>
        <taxon>Eurotiomycetes</taxon>
        <taxon>Eurotiomycetidae</taxon>
        <taxon>Eurotiales</taxon>
        <taxon>Aspergillaceae</taxon>
        <taxon>Penicillium</taxon>
    </lineage>
</organism>
<proteinExistence type="predicted"/>
<evidence type="ECO:0000313" key="3">
    <source>
        <dbReference type="Proteomes" id="UP000191342"/>
    </source>
</evidence>
<reference evidence="3" key="1">
    <citation type="journal article" date="2017" name="Nat. Microbiol.">
        <title>Global analysis of biosynthetic gene clusters reveals vast potential of secondary metabolite production in Penicillium species.</title>
        <authorList>
            <person name="Nielsen J.C."/>
            <person name="Grijseels S."/>
            <person name="Prigent S."/>
            <person name="Ji B."/>
            <person name="Dainat J."/>
            <person name="Nielsen K.F."/>
            <person name="Frisvad J.C."/>
            <person name="Workman M."/>
            <person name="Nielsen J."/>
        </authorList>
    </citation>
    <scope>NUCLEOTIDE SEQUENCE [LARGE SCALE GENOMIC DNA]</scope>
    <source>
        <strain evidence="3">IBT 14082</strain>
    </source>
</reference>
<gene>
    <name evidence="2" type="ORF">PENFLA_c015G00733</name>
</gene>
<dbReference type="Pfam" id="PF12511">
    <property type="entry name" value="DUF3716"/>
    <property type="match status" value="1"/>
</dbReference>
<dbReference type="EMBL" id="MLQL01000015">
    <property type="protein sequence ID" value="OQE20998.1"/>
    <property type="molecule type" value="Genomic_DNA"/>
</dbReference>
<feature type="region of interest" description="Disordered" evidence="1">
    <location>
        <begin position="99"/>
        <end position="176"/>
    </location>
</feature>
<dbReference type="Proteomes" id="UP000191342">
    <property type="component" value="Unassembled WGS sequence"/>
</dbReference>
<evidence type="ECO:0000256" key="1">
    <source>
        <dbReference type="SAM" id="MobiDB-lite"/>
    </source>
</evidence>
<dbReference type="InterPro" id="IPR022190">
    <property type="entry name" value="DUF3716"/>
</dbReference>
<comment type="caution">
    <text evidence="2">The sequence shown here is derived from an EMBL/GenBank/DDBJ whole genome shotgun (WGS) entry which is preliminary data.</text>
</comment>
<sequence length="198" mass="21373">MSTVTNVRAALGQLIGHEAPHGEACAPYQKGNRPFASCRIVFLVGSGFQWSLSCACCQWSSAANKCTLHSVLVYDLVRRFQPASILLKAPNMLLHANGQTRADKKKADKGKGEAVSSGKASAGPAATPPAKDKGKGKAGQAQHHSILGRRARRVQVRYQQAQKSSARPQQSSWQTQRTLQDALECCDEASWMRKSSLG</sequence>
<dbReference type="OrthoDB" id="4369756at2759"/>
<accession>A0A1V6T3V6</accession>
<dbReference type="AlphaFoldDB" id="A0A1V6T3V6"/>
<feature type="compositionally biased region" description="Basic residues" evidence="1">
    <location>
        <begin position="146"/>
        <end position="155"/>
    </location>
</feature>
<name>A0A1V6T3V6_9EURO</name>